<keyword evidence="3" id="KW-0813">Transport</keyword>
<evidence type="ECO:0000256" key="2">
    <source>
        <dbReference type="ARBA" id="ARBA00008807"/>
    </source>
</evidence>
<evidence type="ECO:0000256" key="7">
    <source>
        <dbReference type="ARBA" id="ARBA00022989"/>
    </source>
</evidence>
<feature type="transmembrane region" description="Helical" evidence="9">
    <location>
        <begin position="125"/>
        <end position="145"/>
    </location>
</feature>
<dbReference type="NCBIfam" id="TIGR00728">
    <property type="entry name" value="OPT_sfam"/>
    <property type="match status" value="1"/>
</dbReference>
<dbReference type="GO" id="GO:0035673">
    <property type="term" value="F:oligopeptide transmembrane transporter activity"/>
    <property type="evidence" value="ECO:0007669"/>
    <property type="project" value="InterPro"/>
</dbReference>
<reference evidence="10" key="1">
    <citation type="journal article" date="2020" name="New Phytol.">
        <title>Comparative genomics reveals dynamic genome evolution in host specialist ectomycorrhizal fungi.</title>
        <authorList>
            <person name="Lofgren L.A."/>
            <person name="Nguyen N.H."/>
            <person name="Vilgalys R."/>
            <person name="Ruytinx J."/>
            <person name="Liao H.L."/>
            <person name="Branco S."/>
            <person name="Kuo A."/>
            <person name="LaButti K."/>
            <person name="Lipzen A."/>
            <person name="Andreopoulos W."/>
            <person name="Pangilinan J."/>
            <person name="Riley R."/>
            <person name="Hundley H."/>
            <person name="Na H."/>
            <person name="Barry K."/>
            <person name="Grigoriev I.V."/>
            <person name="Stajich J.E."/>
            <person name="Kennedy P.G."/>
        </authorList>
    </citation>
    <scope>NUCLEOTIDE SEQUENCE</scope>
    <source>
        <strain evidence="10">DOB743</strain>
    </source>
</reference>
<protein>
    <submittedName>
        <fullName evidence="10">OPT oligopeptide transporter protein-domain-containing protein</fullName>
    </submittedName>
</protein>
<comment type="caution">
    <text evidence="10">The sequence shown here is derived from an EMBL/GenBank/DDBJ whole genome shotgun (WGS) entry which is preliminary data.</text>
</comment>
<keyword evidence="7 9" id="KW-1133">Transmembrane helix</keyword>
<evidence type="ECO:0000313" key="10">
    <source>
        <dbReference type="EMBL" id="KAG1781997.1"/>
    </source>
</evidence>
<dbReference type="InterPro" id="IPR004648">
    <property type="entry name" value="Oligpept_transpt"/>
</dbReference>
<dbReference type="GO" id="GO:0015031">
    <property type="term" value="P:protein transport"/>
    <property type="evidence" value="ECO:0007669"/>
    <property type="project" value="UniProtKB-KW"/>
</dbReference>
<dbReference type="Proteomes" id="UP000714275">
    <property type="component" value="Unassembled WGS sequence"/>
</dbReference>
<feature type="transmembrane region" description="Helical" evidence="9">
    <location>
        <begin position="49"/>
        <end position="67"/>
    </location>
</feature>
<evidence type="ECO:0000256" key="1">
    <source>
        <dbReference type="ARBA" id="ARBA00004141"/>
    </source>
</evidence>
<evidence type="ECO:0000256" key="8">
    <source>
        <dbReference type="ARBA" id="ARBA00023136"/>
    </source>
</evidence>
<feature type="transmembrane region" description="Helical" evidence="9">
    <location>
        <begin position="219"/>
        <end position="247"/>
    </location>
</feature>
<keyword evidence="5" id="KW-0571">Peptide transport</keyword>
<gene>
    <name evidence="10" type="ORF">EV702DRAFT_961470</name>
</gene>
<feature type="transmembrane region" description="Helical" evidence="9">
    <location>
        <begin position="79"/>
        <end position="104"/>
    </location>
</feature>
<feature type="transmembrane region" description="Helical" evidence="9">
    <location>
        <begin position="596"/>
        <end position="617"/>
    </location>
</feature>
<dbReference type="Pfam" id="PF03169">
    <property type="entry name" value="OPT"/>
    <property type="match status" value="1"/>
</dbReference>
<feature type="transmembrane region" description="Helical" evidence="9">
    <location>
        <begin position="295"/>
        <end position="314"/>
    </location>
</feature>
<evidence type="ECO:0000256" key="6">
    <source>
        <dbReference type="ARBA" id="ARBA00022927"/>
    </source>
</evidence>
<dbReference type="EMBL" id="JABBWD010000004">
    <property type="protein sequence ID" value="KAG1781997.1"/>
    <property type="molecule type" value="Genomic_DNA"/>
</dbReference>
<name>A0A9P7D7L2_9AGAM</name>
<organism evidence="10 11">
    <name type="scientific">Suillus placidus</name>
    <dbReference type="NCBI Taxonomy" id="48579"/>
    <lineage>
        <taxon>Eukaryota</taxon>
        <taxon>Fungi</taxon>
        <taxon>Dikarya</taxon>
        <taxon>Basidiomycota</taxon>
        <taxon>Agaricomycotina</taxon>
        <taxon>Agaricomycetes</taxon>
        <taxon>Agaricomycetidae</taxon>
        <taxon>Boletales</taxon>
        <taxon>Suillineae</taxon>
        <taxon>Suillaceae</taxon>
        <taxon>Suillus</taxon>
    </lineage>
</organism>
<comment type="similarity">
    <text evidence="2">Belongs to the oligopeptide OPT transporter family.</text>
</comment>
<keyword evidence="4 9" id="KW-0812">Transmembrane</keyword>
<feature type="transmembrane region" description="Helical" evidence="9">
    <location>
        <begin position="157"/>
        <end position="178"/>
    </location>
</feature>
<dbReference type="GO" id="GO:0016020">
    <property type="term" value="C:membrane"/>
    <property type="evidence" value="ECO:0007669"/>
    <property type="project" value="UniProtKB-SubCell"/>
</dbReference>
<feature type="transmembrane region" description="Helical" evidence="9">
    <location>
        <begin position="420"/>
        <end position="440"/>
    </location>
</feature>
<evidence type="ECO:0000256" key="4">
    <source>
        <dbReference type="ARBA" id="ARBA00022692"/>
    </source>
</evidence>
<proteinExistence type="inferred from homology"/>
<keyword evidence="11" id="KW-1185">Reference proteome</keyword>
<comment type="subcellular location">
    <subcellularLocation>
        <location evidence="1">Membrane</location>
        <topology evidence="1">Multi-pass membrane protein</topology>
    </subcellularLocation>
</comment>
<evidence type="ECO:0000256" key="5">
    <source>
        <dbReference type="ARBA" id="ARBA00022856"/>
    </source>
</evidence>
<evidence type="ECO:0000256" key="3">
    <source>
        <dbReference type="ARBA" id="ARBA00022448"/>
    </source>
</evidence>
<keyword evidence="8 9" id="KW-0472">Membrane</keyword>
<dbReference type="NCBIfam" id="TIGR00727">
    <property type="entry name" value="ISP4_OPT"/>
    <property type="match status" value="1"/>
</dbReference>
<feature type="transmembrane region" description="Helical" evidence="9">
    <location>
        <begin position="367"/>
        <end position="388"/>
    </location>
</feature>
<feature type="transmembrane region" description="Helical" evidence="9">
    <location>
        <begin position="446"/>
        <end position="468"/>
    </location>
</feature>
<dbReference type="AlphaFoldDB" id="A0A9P7D7L2"/>
<feature type="transmembrane region" description="Helical" evidence="9">
    <location>
        <begin position="647"/>
        <end position="663"/>
    </location>
</feature>
<dbReference type="InterPro" id="IPR004813">
    <property type="entry name" value="OPT"/>
</dbReference>
<accession>A0A9P7D7L2</accession>
<evidence type="ECO:0000256" key="9">
    <source>
        <dbReference type="SAM" id="Phobius"/>
    </source>
</evidence>
<sequence>MLEQDSRDGSIKMEFDFDAVNEEDSPFPEVRASVSNIDDPEMPAMTLRMWLIGLVLCMTASAMNLFFNFRQPAPSVSPLALLLVSYPIGKFFAFVLPITTYRLPRYFGSFEFSLNPGPWNIKEHVLVYIMANVAISAPYAINAIVVTQLNYGVQVDYSFSVLLVVATQLTGFGLAGMCRRFLVWPASMVWPQNLVTCTLLNTLHAEDDEEPGSMTRYRYFLLVLGGAFFFFFIPGYLFSALSVFSWMCWILPDNIPVNQLFGVDSGLGMTVVTFDWSQISWIGSPLMFPWWAEVHIFFGFVLFFWIITPILYYTNTWDLAYFPLNDSNPYDRHGKVYNVSAVLDASNRFNLTAYENYSPLYLPATYAMTYMLAFALSTCVLVHTILYHGRSLLNGMKKIRVEQDDIHAKLMRNYPEVPDWWYLVCFFSFFLLMVVVVEVWHTSVPVWALLLSVALPILYVLPSGFIYAMTGQGITLNLLAQIIPGTLMAGDPVANMIFKAYSVQTLSEATSFVQDLKLGHYIKVPPRATFLVQFVGTLLASFIQIGVKQWMFTNIPDICTPNQPSFLTCPHNQVYYTASAVWGIIGPTRQFGKGTLYYPELYVIIVGAFLPVPFWLWQRRYPNSWVRFVSTPVVLNGVSYIPPATGINYSAWFAVGFVFQYLIRKRNFAWWSKFNYVTSAALDSGTVLSFFVIFFTLYFPKGGLYINWWGNTVYTKTADWHRLPLKAIPSNGIP</sequence>
<keyword evidence="6" id="KW-0653">Protein transport</keyword>
<feature type="transmembrane region" description="Helical" evidence="9">
    <location>
        <begin position="675"/>
        <end position="699"/>
    </location>
</feature>
<dbReference type="OrthoDB" id="9986677at2759"/>
<dbReference type="PANTHER" id="PTHR22601">
    <property type="entry name" value="ISP4 LIKE PROTEIN"/>
    <property type="match status" value="1"/>
</dbReference>
<evidence type="ECO:0000313" key="11">
    <source>
        <dbReference type="Proteomes" id="UP000714275"/>
    </source>
</evidence>